<sequence length="61" mass="7364">MTIEERKTPYNSTYPKVADQWLNQALYFYESLCLTESESLQNRHLRVAANRYSQYFIRTKP</sequence>
<reference evidence="1 2" key="1">
    <citation type="submission" date="2022-05" db="EMBL/GenBank/DDBJ databases">
        <title>Flavobacterium sp., isolated from activated sludge.</title>
        <authorList>
            <person name="Ran Q."/>
        </authorList>
    </citation>
    <scope>NUCLEOTIDE SEQUENCE [LARGE SCALE GENOMIC DNA]</scope>
    <source>
        <strain evidence="1 2">HXWNR69</strain>
    </source>
</reference>
<evidence type="ECO:0000313" key="1">
    <source>
        <dbReference type="EMBL" id="MCL9770185.1"/>
    </source>
</evidence>
<keyword evidence="2" id="KW-1185">Reference proteome</keyword>
<comment type="caution">
    <text evidence="1">The sequence shown here is derived from an EMBL/GenBank/DDBJ whole genome shotgun (WGS) entry which is preliminary data.</text>
</comment>
<evidence type="ECO:0000313" key="2">
    <source>
        <dbReference type="Proteomes" id="UP001203342"/>
    </source>
</evidence>
<dbReference type="RefSeq" id="WP_250581700.1">
    <property type="nucleotide sequence ID" value="NZ_JAMLJN010000005.1"/>
</dbReference>
<dbReference type="EMBL" id="JAMLJN010000005">
    <property type="protein sequence ID" value="MCL9770185.1"/>
    <property type="molecule type" value="Genomic_DNA"/>
</dbReference>
<gene>
    <name evidence="1" type="ORF">NAT47_07130</name>
</gene>
<accession>A0ABT0TGT0</accession>
<organism evidence="1 2">
    <name type="scientific">Flavobacterium fragile</name>
    <dbReference type="NCBI Taxonomy" id="2949085"/>
    <lineage>
        <taxon>Bacteria</taxon>
        <taxon>Pseudomonadati</taxon>
        <taxon>Bacteroidota</taxon>
        <taxon>Flavobacteriia</taxon>
        <taxon>Flavobacteriales</taxon>
        <taxon>Flavobacteriaceae</taxon>
        <taxon>Flavobacterium</taxon>
    </lineage>
</organism>
<dbReference type="Proteomes" id="UP001203342">
    <property type="component" value="Unassembled WGS sequence"/>
</dbReference>
<name>A0ABT0TGT0_9FLAO</name>
<proteinExistence type="predicted"/>
<protein>
    <submittedName>
        <fullName evidence="1">Uncharacterized protein</fullName>
    </submittedName>
</protein>